<evidence type="ECO:0000313" key="4">
    <source>
        <dbReference type="EMBL" id="MBR0665524.1"/>
    </source>
</evidence>
<dbReference type="InterPro" id="IPR001509">
    <property type="entry name" value="Epimerase_deHydtase"/>
</dbReference>
<feature type="domain" description="NAD-dependent epimerase/dehydratase" evidence="3">
    <location>
        <begin position="211"/>
        <end position="313"/>
    </location>
</feature>
<evidence type="ECO:0000256" key="2">
    <source>
        <dbReference type="ARBA" id="ARBA00007637"/>
    </source>
</evidence>
<dbReference type="Proteomes" id="UP001196870">
    <property type="component" value="Unassembled WGS sequence"/>
</dbReference>
<sequence>MPWTAAGAAAGIGTARACRRGRLACPVDCSKGRPGVTDTILITGGAGFIGRHLAHALLKKGHHVRVLDSFIAQVHGDRGQDGLDPDVEVIRGDVRDGDLVRQALAGVDRVVHLAAEVGVGQSMYAVDQYVSVNDHGTAVLFQQLIAKPVRRVVVASSMSIYGEGLYRDADGALIEDAVRQPRSGAGASWDPLDAQRRPLVPLPTPEWKRPNLASVYAITKFTQERLTLTLAPAYGMEGAALRLWNVYGPGQALSNPYTGVLAIFAARLHGGQPPLIFEDGLQRRDFVHVEDVARAFMLALEHPKASGEVFNIASGVDRTVQEVAADLARAMARPGIAPLITGKARTGDIRHNIADITKARTALGYAAQRLDFTADLAELAEWVARQQVKDRVGQARSELEARGLVA</sequence>
<protein>
    <submittedName>
        <fullName evidence="4">NAD-dependent epimerase/dehydratase family protein</fullName>
    </submittedName>
</protein>
<keyword evidence="5" id="KW-1185">Reference proteome</keyword>
<reference evidence="5" key="1">
    <citation type="journal article" date="2021" name="Syst. Appl. Microbiol.">
        <title>Roseomonas hellenica sp. nov., isolated from roots of wild-growing Alkanna tinctoria.</title>
        <authorList>
            <person name="Rat A."/>
            <person name="Naranjo H.D."/>
            <person name="Lebbe L."/>
            <person name="Cnockaert M."/>
            <person name="Krigas N."/>
            <person name="Grigoriadou K."/>
            <person name="Maloupa E."/>
            <person name="Willems A."/>
        </authorList>
    </citation>
    <scope>NUCLEOTIDE SEQUENCE [LARGE SCALE GENOMIC DNA]</scope>
    <source>
        <strain evidence="5">LMG 31523</strain>
    </source>
</reference>
<comment type="pathway">
    <text evidence="1">Bacterial outer membrane biogenesis; LPS O-antigen biosynthesis.</text>
</comment>
<dbReference type="SUPFAM" id="SSF51735">
    <property type="entry name" value="NAD(P)-binding Rossmann-fold domains"/>
    <property type="match status" value="1"/>
</dbReference>
<dbReference type="InterPro" id="IPR036291">
    <property type="entry name" value="NAD(P)-bd_dom_sf"/>
</dbReference>
<dbReference type="Pfam" id="PF01370">
    <property type="entry name" value="Epimerase"/>
    <property type="match status" value="2"/>
</dbReference>
<comment type="caution">
    <text evidence="4">The sequence shown here is derived from an EMBL/GenBank/DDBJ whole genome shotgun (WGS) entry which is preliminary data.</text>
</comment>
<comment type="similarity">
    <text evidence="2">Belongs to the NAD(P)-dependent epimerase/dehydratase family.</text>
</comment>
<evidence type="ECO:0000259" key="3">
    <source>
        <dbReference type="Pfam" id="PF01370"/>
    </source>
</evidence>
<evidence type="ECO:0000256" key="1">
    <source>
        <dbReference type="ARBA" id="ARBA00005125"/>
    </source>
</evidence>
<dbReference type="PANTHER" id="PTHR43000">
    <property type="entry name" value="DTDP-D-GLUCOSE 4,6-DEHYDRATASE-RELATED"/>
    <property type="match status" value="1"/>
</dbReference>
<dbReference type="Gene3D" id="3.40.50.720">
    <property type="entry name" value="NAD(P)-binding Rossmann-like Domain"/>
    <property type="match status" value="1"/>
</dbReference>
<feature type="domain" description="NAD-dependent epimerase/dehydratase" evidence="3">
    <location>
        <begin position="40"/>
        <end position="166"/>
    </location>
</feature>
<name>A0ABS5EZ10_9PROT</name>
<dbReference type="EMBL" id="JAAGBB010000015">
    <property type="protein sequence ID" value="MBR0665524.1"/>
    <property type="molecule type" value="Genomic_DNA"/>
</dbReference>
<organism evidence="4 5">
    <name type="scientific">Plastoroseomonas hellenica</name>
    <dbReference type="NCBI Taxonomy" id="2687306"/>
    <lineage>
        <taxon>Bacteria</taxon>
        <taxon>Pseudomonadati</taxon>
        <taxon>Pseudomonadota</taxon>
        <taxon>Alphaproteobacteria</taxon>
        <taxon>Acetobacterales</taxon>
        <taxon>Acetobacteraceae</taxon>
        <taxon>Plastoroseomonas</taxon>
    </lineage>
</organism>
<gene>
    <name evidence="4" type="ORF">GXW71_14270</name>
</gene>
<evidence type="ECO:0000313" key="5">
    <source>
        <dbReference type="Proteomes" id="UP001196870"/>
    </source>
</evidence>
<proteinExistence type="inferred from homology"/>
<accession>A0ABS5EZ10</accession>